<organism evidence="1">
    <name type="scientific">marine sediment metagenome</name>
    <dbReference type="NCBI Taxonomy" id="412755"/>
    <lineage>
        <taxon>unclassified sequences</taxon>
        <taxon>metagenomes</taxon>
        <taxon>ecological metagenomes</taxon>
    </lineage>
</organism>
<dbReference type="AlphaFoldDB" id="A0A0F9G7D9"/>
<name>A0A0F9G7D9_9ZZZZ</name>
<reference evidence="1" key="1">
    <citation type="journal article" date="2015" name="Nature">
        <title>Complex archaea that bridge the gap between prokaryotes and eukaryotes.</title>
        <authorList>
            <person name="Spang A."/>
            <person name="Saw J.H."/>
            <person name="Jorgensen S.L."/>
            <person name="Zaremba-Niedzwiedzka K."/>
            <person name="Martijn J."/>
            <person name="Lind A.E."/>
            <person name="van Eijk R."/>
            <person name="Schleper C."/>
            <person name="Guy L."/>
            <person name="Ettema T.J."/>
        </authorList>
    </citation>
    <scope>NUCLEOTIDE SEQUENCE</scope>
</reference>
<proteinExistence type="predicted"/>
<protein>
    <submittedName>
        <fullName evidence="1">Uncharacterized protein</fullName>
    </submittedName>
</protein>
<evidence type="ECO:0000313" key="1">
    <source>
        <dbReference type="EMBL" id="KKL59167.1"/>
    </source>
</evidence>
<sequence>MKTPELDKITKVREKSQAIGDFLEWLIQEKDY</sequence>
<feature type="non-terminal residue" evidence="1">
    <location>
        <position position="32"/>
    </location>
</feature>
<accession>A0A0F9G7D9</accession>
<gene>
    <name evidence="1" type="ORF">LCGC14_2218120</name>
</gene>
<comment type="caution">
    <text evidence="1">The sequence shown here is derived from an EMBL/GenBank/DDBJ whole genome shotgun (WGS) entry which is preliminary data.</text>
</comment>
<dbReference type="EMBL" id="LAZR01029583">
    <property type="protein sequence ID" value="KKL59167.1"/>
    <property type="molecule type" value="Genomic_DNA"/>
</dbReference>